<name>A0A329MQA5_9BACL</name>
<dbReference type="InterPro" id="IPR026838">
    <property type="entry name" value="YheC/D"/>
</dbReference>
<evidence type="ECO:0000313" key="1">
    <source>
        <dbReference type="EMBL" id="RAV22085.1"/>
    </source>
</evidence>
<accession>A0A329MQA5</accession>
<dbReference type="OrthoDB" id="7869153at2"/>
<gene>
    <name evidence="1" type="ORF">DQG23_08615</name>
</gene>
<dbReference type="RefSeq" id="WP_113030394.1">
    <property type="nucleotide sequence ID" value="NZ_QMFB01000003.1"/>
</dbReference>
<evidence type="ECO:0000313" key="2">
    <source>
        <dbReference type="Proteomes" id="UP000250369"/>
    </source>
</evidence>
<protein>
    <submittedName>
        <fullName evidence="1">YheC/YheD family protein</fullName>
    </submittedName>
</protein>
<dbReference type="EMBL" id="QMFB01000003">
    <property type="protein sequence ID" value="RAV22085.1"/>
    <property type="molecule type" value="Genomic_DNA"/>
</dbReference>
<reference evidence="1 2" key="1">
    <citation type="journal article" date="2009" name="Int. J. Syst. Evol. Microbiol.">
        <title>Paenibacillus contaminans sp. nov., isolated from a contaminated laboratory plate.</title>
        <authorList>
            <person name="Chou J.H."/>
            <person name="Lee J.H."/>
            <person name="Lin M.C."/>
            <person name="Chang P.S."/>
            <person name="Arun A.B."/>
            <person name="Young C.C."/>
            <person name="Chen W.M."/>
        </authorList>
    </citation>
    <scope>NUCLEOTIDE SEQUENCE [LARGE SCALE GENOMIC DNA]</scope>
    <source>
        <strain evidence="1 2">CKOBP-6</strain>
    </source>
</reference>
<dbReference type="Pfam" id="PF14398">
    <property type="entry name" value="ATPgrasp_YheCD"/>
    <property type="match status" value="1"/>
</dbReference>
<dbReference type="Proteomes" id="UP000250369">
    <property type="component" value="Unassembled WGS sequence"/>
</dbReference>
<sequence length="374" mass="42586">MKQSYVGIMVNQSLYRKLPSGRTGYEAPALYEEAAEQYGLIPCYFRLTDIPFRNRTMRAYVRKGNRYRKETVEVPKVIHNRAIFFDKRSVRKAALLGQAGSMLFNGWNRYGKLTVHNWLSNDESLKPHLPESRLATVKNIWQMLRTHDSLILKPDNSSVGIGVMKAELIKQSVWELLMPVGRFGKGRIRLVFGSALPRRLLARLRAKRYLVQQRIPLALYDGRPFDLRVSVQRDESGDWQITGIIGKVARRGAFVTNVAQGGKVMSLETLLSSYPQLDAEAVKANIETLALRVAEHLSIRLPMAADLGLDIGLREDGFPMLIECNGRDQRYSFREGGMLEEWKATYRNPIGFARFLLDSAERLAPSDEEEPGER</sequence>
<proteinExistence type="predicted"/>
<dbReference type="AlphaFoldDB" id="A0A329MQA5"/>
<keyword evidence="2" id="KW-1185">Reference proteome</keyword>
<comment type="caution">
    <text evidence="1">The sequence shown here is derived from an EMBL/GenBank/DDBJ whole genome shotgun (WGS) entry which is preliminary data.</text>
</comment>
<dbReference type="Gene3D" id="3.30.470.20">
    <property type="entry name" value="ATP-grasp fold, B domain"/>
    <property type="match status" value="1"/>
</dbReference>
<dbReference type="SUPFAM" id="SSF56059">
    <property type="entry name" value="Glutathione synthetase ATP-binding domain-like"/>
    <property type="match status" value="1"/>
</dbReference>
<organism evidence="1 2">
    <name type="scientific">Paenibacillus contaminans</name>
    <dbReference type="NCBI Taxonomy" id="450362"/>
    <lineage>
        <taxon>Bacteria</taxon>
        <taxon>Bacillati</taxon>
        <taxon>Bacillota</taxon>
        <taxon>Bacilli</taxon>
        <taxon>Bacillales</taxon>
        <taxon>Paenibacillaceae</taxon>
        <taxon>Paenibacillus</taxon>
    </lineage>
</organism>